<proteinExistence type="predicted"/>
<reference evidence="3" key="2">
    <citation type="submission" date="2020-11" db="EMBL/GenBank/DDBJ databases">
        <authorList>
            <person name="McCartney M.A."/>
            <person name="Auch B."/>
            <person name="Kono T."/>
            <person name="Mallez S."/>
            <person name="Becker A."/>
            <person name="Gohl D.M."/>
            <person name="Silverstein K.A.T."/>
            <person name="Koren S."/>
            <person name="Bechman K.B."/>
            <person name="Herman A."/>
            <person name="Abrahante J.E."/>
            <person name="Garbe J."/>
        </authorList>
    </citation>
    <scope>NUCLEOTIDE SEQUENCE</scope>
    <source>
        <strain evidence="3">Duluth1</strain>
        <tissue evidence="3">Whole animal</tissue>
    </source>
</reference>
<feature type="region of interest" description="Disordered" evidence="1">
    <location>
        <begin position="137"/>
        <end position="157"/>
    </location>
</feature>
<dbReference type="Proteomes" id="UP000828390">
    <property type="component" value="Unassembled WGS sequence"/>
</dbReference>
<accession>A0A9D4JHZ4</accession>
<evidence type="ECO:0000313" key="4">
    <source>
        <dbReference type="Proteomes" id="UP000828390"/>
    </source>
</evidence>
<comment type="caution">
    <text evidence="3">The sequence shown here is derived from an EMBL/GenBank/DDBJ whole genome shotgun (WGS) entry which is preliminary data.</text>
</comment>
<feature type="compositionally biased region" description="Polar residues" evidence="1">
    <location>
        <begin position="140"/>
        <end position="157"/>
    </location>
</feature>
<dbReference type="AlphaFoldDB" id="A0A9D4JHZ4"/>
<dbReference type="EMBL" id="JAIWYP010000006">
    <property type="protein sequence ID" value="KAH3812660.1"/>
    <property type="molecule type" value="Genomic_DNA"/>
</dbReference>
<dbReference type="Gene3D" id="1.20.1070.10">
    <property type="entry name" value="Rhodopsin 7-helix transmembrane proteins"/>
    <property type="match status" value="1"/>
</dbReference>
<evidence type="ECO:0000256" key="2">
    <source>
        <dbReference type="SAM" id="Phobius"/>
    </source>
</evidence>
<organism evidence="3 4">
    <name type="scientific">Dreissena polymorpha</name>
    <name type="common">Zebra mussel</name>
    <name type="synonym">Mytilus polymorpha</name>
    <dbReference type="NCBI Taxonomy" id="45954"/>
    <lineage>
        <taxon>Eukaryota</taxon>
        <taxon>Metazoa</taxon>
        <taxon>Spiralia</taxon>
        <taxon>Lophotrochozoa</taxon>
        <taxon>Mollusca</taxon>
        <taxon>Bivalvia</taxon>
        <taxon>Autobranchia</taxon>
        <taxon>Heteroconchia</taxon>
        <taxon>Euheterodonta</taxon>
        <taxon>Imparidentia</taxon>
        <taxon>Neoheterodontei</taxon>
        <taxon>Myida</taxon>
        <taxon>Dreissenoidea</taxon>
        <taxon>Dreissenidae</taxon>
        <taxon>Dreissena</taxon>
    </lineage>
</organism>
<evidence type="ECO:0000313" key="3">
    <source>
        <dbReference type="EMBL" id="KAH3812660.1"/>
    </source>
</evidence>
<dbReference type="SUPFAM" id="SSF81321">
    <property type="entry name" value="Family A G protein-coupled receptor-like"/>
    <property type="match status" value="1"/>
</dbReference>
<keyword evidence="2" id="KW-0472">Membrane</keyword>
<gene>
    <name evidence="3" type="ORF">DPMN_141097</name>
</gene>
<keyword evidence="4" id="KW-1185">Reference proteome</keyword>
<name>A0A9D4JHZ4_DREPO</name>
<sequence length="206" mass="23309">MWGAVSCALSLLVISVDRYRKVCCPLKRQISYSLALKLCGLVTFVISIIVAATFSAFHGILAQNKTNIYRDKKEVYICTITEVYRNHPLTKIFQLDSMEILCGVSVSATMMYILFGRQIYLHWGAFLSKIRSDYGKDSHSGNTTEHSHTLQTPKRSFDNSNHLDVNLELINIGTNRNATKYGDSTFYKKGSVCHCRRPEQNITVAK</sequence>
<feature type="transmembrane region" description="Helical" evidence="2">
    <location>
        <begin position="34"/>
        <end position="62"/>
    </location>
</feature>
<keyword evidence="2" id="KW-1133">Transmembrane helix</keyword>
<reference evidence="3" key="1">
    <citation type="journal article" date="2019" name="bioRxiv">
        <title>The Genome of the Zebra Mussel, Dreissena polymorpha: A Resource for Invasive Species Research.</title>
        <authorList>
            <person name="McCartney M.A."/>
            <person name="Auch B."/>
            <person name="Kono T."/>
            <person name="Mallez S."/>
            <person name="Zhang Y."/>
            <person name="Obille A."/>
            <person name="Becker A."/>
            <person name="Abrahante J.E."/>
            <person name="Garbe J."/>
            <person name="Badalamenti J.P."/>
            <person name="Herman A."/>
            <person name="Mangelson H."/>
            <person name="Liachko I."/>
            <person name="Sullivan S."/>
            <person name="Sone E.D."/>
            <person name="Koren S."/>
            <person name="Silverstein K.A.T."/>
            <person name="Beckman K.B."/>
            <person name="Gohl D.M."/>
        </authorList>
    </citation>
    <scope>NUCLEOTIDE SEQUENCE</scope>
    <source>
        <strain evidence="3">Duluth1</strain>
        <tissue evidence="3">Whole animal</tissue>
    </source>
</reference>
<keyword evidence="2" id="KW-0812">Transmembrane</keyword>
<protein>
    <submittedName>
        <fullName evidence="3">Uncharacterized protein</fullName>
    </submittedName>
</protein>
<evidence type="ECO:0000256" key="1">
    <source>
        <dbReference type="SAM" id="MobiDB-lite"/>
    </source>
</evidence>